<dbReference type="AlphaFoldDB" id="A0A6B3QX06"/>
<protein>
    <submittedName>
        <fullName evidence="2">Uncharacterized protein</fullName>
    </submittedName>
</protein>
<dbReference type="Proteomes" id="UP000478505">
    <property type="component" value="Unassembled WGS sequence"/>
</dbReference>
<accession>A0A6B3QX06</accession>
<reference evidence="2 3" key="1">
    <citation type="submission" date="2020-02" db="EMBL/GenBank/DDBJ databases">
        <title>Flavobacteriaceae Psychroflexus bacterium YR1-1, complete genome.</title>
        <authorList>
            <person name="Li Y."/>
            <person name="Wu S."/>
        </authorList>
    </citation>
    <scope>NUCLEOTIDE SEQUENCE [LARGE SCALE GENOMIC DNA]</scope>
    <source>
        <strain evidence="2 3">YR1-1</strain>
    </source>
</reference>
<organism evidence="2 3">
    <name type="scientific">Psychroflexus aurantiacus</name>
    <dbReference type="NCBI Taxonomy" id="2709310"/>
    <lineage>
        <taxon>Bacteria</taxon>
        <taxon>Pseudomonadati</taxon>
        <taxon>Bacteroidota</taxon>
        <taxon>Flavobacteriia</taxon>
        <taxon>Flavobacteriales</taxon>
        <taxon>Flavobacteriaceae</taxon>
        <taxon>Psychroflexus</taxon>
    </lineage>
</organism>
<dbReference type="EMBL" id="JAAIKD010000001">
    <property type="protein sequence ID" value="NEV92636.1"/>
    <property type="molecule type" value="Genomic_DNA"/>
</dbReference>
<feature type="chain" id="PRO_5025609663" evidence="1">
    <location>
        <begin position="20"/>
        <end position="467"/>
    </location>
</feature>
<evidence type="ECO:0000256" key="1">
    <source>
        <dbReference type="SAM" id="SignalP"/>
    </source>
</evidence>
<name>A0A6B3QX06_9FLAO</name>
<gene>
    <name evidence="2" type="ORF">G3567_00560</name>
</gene>
<comment type="caution">
    <text evidence="2">The sequence shown here is derived from an EMBL/GenBank/DDBJ whole genome shotgun (WGS) entry which is preliminary data.</text>
</comment>
<keyword evidence="1" id="KW-0732">Signal</keyword>
<keyword evidence="3" id="KW-1185">Reference proteome</keyword>
<dbReference type="RefSeq" id="WP_164003228.1">
    <property type="nucleotide sequence ID" value="NZ_JAAIKD010000001.1"/>
</dbReference>
<proteinExistence type="predicted"/>
<feature type="signal peptide" evidence="1">
    <location>
        <begin position="1"/>
        <end position="19"/>
    </location>
</feature>
<evidence type="ECO:0000313" key="3">
    <source>
        <dbReference type="Proteomes" id="UP000478505"/>
    </source>
</evidence>
<evidence type="ECO:0000313" key="2">
    <source>
        <dbReference type="EMBL" id="NEV92636.1"/>
    </source>
</evidence>
<sequence>MKSKLALLPILLGFTLSYAQIGIGTTNPDPTSMLEIKSDTAGILIPRMTLAQRDAIVTPAEGLQIFNTTNKSLDLFADGSWNPYSFPVNSNLVYVYSLSDLPAPVSGGITLDETKMYVFSGSVDIGSNYINMNGAGLRGTDPQKDEVVSSVNGAILRSTDKSVYIKELTVAPNSASTQAYDFSDTTGFNFCNIFSGSSVREKVTSLGVGQVSGFSAVTIIQNFWNVTDGLKVTGDMGKFTSAYNFIVGITSGSGIEFESGAVIDDIDLSNNYLIYSGQTGINIVSGSSIDRGRATANVFRGVGTPLAGIDESEQGWWFSQNTNIPDTRPVGFIYFNNNTTSTTFTNTTDFVKIKGATTVKTAQKFSSNADNQMTYIGRRPITGLIDIVINAISPSNGAGYVISLAKNGTVLNDITSTITALSNNRGFQMVLKQETDLVTGDYLEVFIRSTGSTDPLDVIGLQFNVSD</sequence>